<feature type="compositionally biased region" description="Polar residues" evidence="1">
    <location>
        <begin position="179"/>
        <end position="211"/>
    </location>
</feature>
<dbReference type="EMBL" id="JBBXJM010000002">
    <property type="protein sequence ID" value="KAL1410771.1"/>
    <property type="molecule type" value="Genomic_DNA"/>
</dbReference>
<gene>
    <name evidence="2" type="ORF">Q8F55_001713</name>
</gene>
<dbReference type="GeneID" id="95982756"/>
<accession>A0ABR3Q7Q5</accession>
<organism evidence="2 3">
    <name type="scientific">Vanrija albida</name>
    <dbReference type="NCBI Taxonomy" id="181172"/>
    <lineage>
        <taxon>Eukaryota</taxon>
        <taxon>Fungi</taxon>
        <taxon>Dikarya</taxon>
        <taxon>Basidiomycota</taxon>
        <taxon>Agaricomycotina</taxon>
        <taxon>Tremellomycetes</taxon>
        <taxon>Trichosporonales</taxon>
        <taxon>Trichosporonaceae</taxon>
        <taxon>Vanrija</taxon>
    </lineage>
</organism>
<feature type="compositionally biased region" description="Polar residues" evidence="1">
    <location>
        <begin position="122"/>
        <end position="132"/>
    </location>
</feature>
<evidence type="ECO:0000313" key="2">
    <source>
        <dbReference type="EMBL" id="KAL1410771.1"/>
    </source>
</evidence>
<feature type="region of interest" description="Disordered" evidence="1">
    <location>
        <begin position="1"/>
        <end position="214"/>
    </location>
</feature>
<protein>
    <submittedName>
        <fullName evidence="2">Uncharacterized protein</fullName>
    </submittedName>
</protein>
<evidence type="ECO:0000256" key="1">
    <source>
        <dbReference type="SAM" id="MobiDB-lite"/>
    </source>
</evidence>
<reference evidence="2 3" key="1">
    <citation type="submission" date="2023-08" db="EMBL/GenBank/DDBJ databases">
        <title>Annotated Genome Sequence of Vanrija albida AlHP1.</title>
        <authorList>
            <person name="Herzog R."/>
        </authorList>
    </citation>
    <scope>NUCLEOTIDE SEQUENCE [LARGE SCALE GENOMIC DNA]</scope>
    <source>
        <strain evidence="2 3">AlHP1</strain>
    </source>
</reference>
<evidence type="ECO:0000313" key="3">
    <source>
        <dbReference type="Proteomes" id="UP001565368"/>
    </source>
</evidence>
<proteinExistence type="predicted"/>
<feature type="compositionally biased region" description="Basic and acidic residues" evidence="1">
    <location>
        <begin position="96"/>
        <end position="105"/>
    </location>
</feature>
<feature type="compositionally biased region" description="Low complexity" evidence="1">
    <location>
        <begin position="63"/>
        <end position="95"/>
    </location>
</feature>
<comment type="caution">
    <text evidence="2">The sequence shown here is derived from an EMBL/GenBank/DDBJ whole genome shotgun (WGS) entry which is preliminary data.</text>
</comment>
<keyword evidence="3" id="KW-1185">Reference proteome</keyword>
<name>A0ABR3Q7Q5_9TREE</name>
<dbReference type="Proteomes" id="UP001565368">
    <property type="component" value="Unassembled WGS sequence"/>
</dbReference>
<dbReference type="RefSeq" id="XP_069210715.1">
    <property type="nucleotide sequence ID" value="XM_069350329.1"/>
</dbReference>
<feature type="compositionally biased region" description="Low complexity" evidence="1">
    <location>
        <begin position="28"/>
        <end position="56"/>
    </location>
</feature>
<sequence>MYSPPRARHAAALGLRSTLDDRSPPSAPSSLSSSPPSPSPLRQSTSQSTTSLTSLPYLAIRDAASTAASTPARSATSTRSVYASSSSNSVGSSYSDDSHSSDDTHSSSSSSQRHGAREASFPTLSGSMTLTFPTPRIPPRAAPRPELRVDTGATPQAEIRTPPRVPGYGALGHSRARGMSTSMVPSPLRESTTPLKQRQFTRSVSASQVSPGSPRVLPAGRAISHTSHGVAAPNSSLELGQLVKSAAYRDDILPQACPELRPFYACSVGEDAPGVWAPLSTPTTMGEDVIVLTHAVVFSEVVPVACPVKEYSPVRTLLSPGSIQATEQLQTPMTPTANALGLSLAAAPMIDFSCLTEYTVAPEPPRQISKSRGRRVACAAVVFDFVTDDDLDHIDRSWQSLSRGESGSPVAGSSIHASVDAVSYAHMMRKVTDAGRAAKKLGCTVHVSNGARTFQVGWDGPNQQHAAVTRTFGWRRDGSEVRSGEGFGLWEMMAATAWKRMQVGTAC</sequence>